<dbReference type="Proteomes" id="UP000494165">
    <property type="component" value="Unassembled WGS sequence"/>
</dbReference>
<sequence>MADTRRVLATLPWVPIRNNAELNLENSAVFKYVGGAGKDEQLEIFKSFNQWFPFYIPMEHHRMNVREMVKNSPDGQYWAVAIHFLISSKGCNQDEWKTFQEHLDGRSGGKSSKDTLCTAPYISDSVLPFMFGTPPHCQSASEFLIDDWAHCNNKLVFSDRLKGFLAKDEFFIRAVSYLIRIEGIPSVLRIRKEEHGIIGTMMSITAYKQINDVANLAKRRLCELTGIHPSKLLRYNYGNIYDMESDDDISVTILEDSDRSATIKMFKQIEDTLGKSIGELSGDCPNYTDDPYKIAEKFEMRIKALVLERIKIHRIEFLKSNKNSPGINDWQFAQYLLPCFVASLLELINHTNDDAPVDSQKVKECDVIALENIYLDLHVKRRYSSPILLQAFFRSTINDFYRAVSNDKSFKRHFEKCLQLTSLLKALTNSSNECLPSALLSSQTNHHFDSLTFDFFLKFGEALRKSSLKLMCYEPPDHSVKIADMNDLIKVLFHVSFHPDQIIDVAHPELPTSSNVLLALVKHCLHREPKDDNLTHTHHLKKFKISDLSPKRLLEIAKEEIKNLNESQIQSLAFYLTMRFIRKVEIMADTRRVLATLPWVPIRNNPELYLENSAVFKYVGGAGKDEQLEIFKSFNQWFPFYIPLEHHSMNVREMAKNSPDGQYWAVAIHFLISSKCCNQDEWKTFQEHLDCRSGGKGSKDTLCTAPYISDSVLPVLLTGSLPHCQSALEFLIDLWVVVQLPFQPALFHQWLVAFAVEVFKISMELSEVYYLLDSVESPLKRQNLLFFEKFAWEFVSQGFHFLQAFATPENQSDFPDLNFACDAMKHWLTNDKGIKKIRAYKKLVTAHHVQHAPSKKNYNLPDDLQNIYNLNFWRDKSPCRKIFYDPEKQYSVPLEVVENDDFVFEIDELLESLQAHCNNKLVFSDRLKGFLAKDEFFIRAVSDLIRIEGISSRLRIRKEEHGIIGTMMSITAYKQINDVANLAKRRLCELTGIHPSKLLRYNYDNISDTELDDDISLNTVLEDSDRSATIEMFNQVEDVLGKSIGELSGDCPNYTEDPYKIVEKFEMRIKALVLDRIKIHRNKNLELNKNYLGINDWQFAQYLLPCFVASLLELFNYTNDDAPVKEWYVNFVHELISAYERRNDVIALDYKYLDLHVKRRYSSPILLQAFFRSTIIDFYRAVSNDKSFKTHFEKCLQLTSLLKALTNSSNECLPSALLSSQTNHHFDSLTFDFFLKFEEALRTSYLKLQHTRPSFHSIKIVDMNDLIKVLFHVSFHPDQIIDVAHPELPTSSNILLALQQRHCAVLLIAEEIMADTRRVLATLPWVPIRNNPELYLENSAVFKYVEGAGKVEQLEIFKSFNQWFPFYIPMEHHRMNVREMVKNSPDGQYWAVAIHFLISSKGCNQDEWKTFQEHLDGRSGGKSSKDTLCTAPYISDSVLPVLLTGSPPHCQNASEFLTDLWVVVQLPFQPALFHQWLVAFAVEVFKISMELSEVYYLLDSVESPLKRQNLLFFEKFAWEFASQGFHFLQAFATPENQSDFPDLNFACDAIQDWFTKNKGIKKIRAYKKLVTAHRVQLAPSKKNYNFPDELQNIYNLNFWRDKSPCRKIFYDPEKQYSVPLEVVENDDFVFEIDELLESLQAHCNNKLVFSDRLKGFLAKDEFFIRAVSDLIRIEGISSRLRIRKEEHGIIGTMMSITAYKQINDVANLAKRRLCELTGIHPSKLLRYNYGNISDTELDDDISLNTVLEDSDRSATIEMFKQVEDVLGKSIGELSGDCPNYTENPYKIAEKFEMRIKALVLDRIRIHRNENLESNKNNLGINDWQFAQYLLPCFVASLLELLNHTNGDAPVKEWYVNFVHELISAYEYCRDVIALENIYLDLHVKRRYSSPILLQAFFRSTIIDFYRAALTNSSNECLPSALLSSQTNHHFDSLTFDFFLKFEEALRTSYLKLQHSRPSFHSINIADMNDLIKVLFHVSFHPDQIIDVAHPELPTSSNILLALVKHCLHREPKDNLTHTHRLKKFKISDLSPKRLLEIAKEEIKNLNESQIQSLAFYLTMRLIPREKLSRLSTKSETESTLDFVICDYLKGGKMWYLRYFLSSTILDDKWRVSHKFAAEKAPVLYYVAFNECNKNIDKLLIDNTGRDTYWYFPFDHCRNCGALNKDLNQNPCSKCKDSEYYVDINLFCSDECRKKAMVSYHDQDHVEFDVFDKQNSD</sequence>
<protein>
    <submittedName>
        <fullName evidence="1">Uncharacterized protein</fullName>
    </submittedName>
</protein>
<organism evidence="1 2">
    <name type="scientific">Cloeon dipterum</name>
    <dbReference type="NCBI Taxonomy" id="197152"/>
    <lineage>
        <taxon>Eukaryota</taxon>
        <taxon>Metazoa</taxon>
        <taxon>Ecdysozoa</taxon>
        <taxon>Arthropoda</taxon>
        <taxon>Hexapoda</taxon>
        <taxon>Insecta</taxon>
        <taxon>Pterygota</taxon>
        <taxon>Palaeoptera</taxon>
        <taxon>Ephemeroptera</taxon>
        <taxon>Pisciforma</taxon>
        <taxon>Baetidae</taxon>
        <taxon>Cloeon</taxon>
    </lineage>
</organism>
<dbReference type="EMBL" id="CADEPI010000117">
    <property type="protein sequence ID" value="CAB3375716.1"/>
    <property type="molecule type" value="Genomic_DNA"/>
</dbReference>
<keyword evidence="2" id="KW-1185">Reference proteome</keyword>
<reference evidence="1 2" key="1">
    <citation type="submission" date="2020-04" db="EMBL/GenBank/DDBJ databases">
        <authorList>
            <person name="Alioto T."/>
            <person name="Alioto T."/>
            <person name="Gomez Garrido J."/>
        </authorList>
    </citation>
    <scope>NUCLEOTIDE SEQUENCE [LARGE SCALE GENOMIC DNA]</scope>
</reference>
<name>A0A8S1D0Q2_9INSE</name>
<gene>
    <name evidence="1" type="ORF">CLODIP_2_CD14926</name>
</gene>
<proteinExistence type="predicted"/>
<evidence type="ECO:0000313" key="2">
    <source>
        <dbReference type="Proteomes" id="UP000494165"/>
    </source>
</evidence>
<evidence type="ECO:0000313" key="1">
    <source>
        <dbReference type="EMBL" id="CAB3375716.1"/>
    </source>
</evidence>
<accession>A0A8S1D0Q2</accession>
<comment type="caution">
    <text evidence="1">The sequence shown here is derived from an EMBL/GenBank/DDBJ whole genome shotgun (WGS) entry which is preliminary data.</text>
</comment>